<name>A0A8T0BLF1_SILME</name>
<dbReference type="PANTHER" id="PTHR16717:SF6">
    <property type="entry name" value="CYTOCHROME C OXIDASE SUBUNIT 8B"/>
    <property type="match status" value="1"/>
</dbReference>
<proteinExistence type="inferred from homology"/>
<dbReference type="AlphaFoldDB" id="A0A8T0BLF1"/>
<keyword evidence="9 10" id="KW-0472">Membrane</keyword>
<keyword evidence="4 10" id="KW-0812">Transmembrane</keyword>
<organism evidence="11 12">
    <name type="scientific">Silurus meridionalis</name>
    <name type="common">Southern catfish</name>
    <name type="synonym">Silurus soldatovi meridionalis</name>
    <dbReference type="NCBI Taxonomy" id="175797"/>
    <lineage>
        <taxon>Eukaryota</taxon>
        <taxon>Metazoa</taxon>
        <taxon>Chordata</taxon>
        <taxon>Craniata</taxon>
        <taxon>Vertebrata</taxon>
        <taxon>Euteleostomi</taxon>
        <taxon>Actinopterygii</taxon>
        <taxon>Neopterygii</taxon>
        <taxon>Teleostei</taxon>
        <taxon>Ostariophysi</taxon>
        <taxon>Siluriformes</taxon>
        <taxon>Siluridae</taxon>
        <taxon>Silurus</taxon>
    </lineage>
</organism>
<protein>
    <submittedName>
        <fullName evidence="11">Uncharacterized protein</fullName>
    </submittedName>
</protein>
<comment type="similarity">
    <text evidence="3">Belongs to the cytochrome c oxidase VIII family.</text>
</comment>
<dbReference type="PANTHER" id="PTHR16717">
    <property type="entry name" value="CYTOCHROME C OXIDASE POLYPEPTIDE VIII"/>
    <property type="match status" value="1"/>
</dbReference>
<keyword evidence="5" id="KW-0999">Mitochondrion inner membrane</keyword>
<sequence length="68" mass="7589">MLALSRSSGLLRAALRQHLTQRANISAKPAKHHISTGEHVVTMLAMFVTILVPSGWILNNLENYKKRP</sequence>
<feature type="transmembrane region" description="Helical" evidence="10">
    <location>
        <begin position="40"/>
        <end position="58"/>
    </location>
</feature>
<dbReference type="EMBL" id="JABFDY010000005">
    <property type="protein sequence ID" value="KAF7707765.1"/>
    <property type="molecule type" value="Genomic_DNA"/>
</dbReference>
<evidence type="ECO:0000256" key="1">
    <source>
        <dbReference type="ARBA" id="ARBA00004434"/>
    </source>
</evidence>
<accession>A0A8T0BLF1</accession>
<evidence type="ECO:0000256" key="3">
    <source>
        <dbReference type="ARBA" id="ARBA00010117"/>
    </source>
</evidence>
<comment type="subcellular location">
    <subcellularLocation>
        <location evidence="1">Mitochondrion inner membrane</location>
        <topology evidence="1">Single-pass membrane protein</topology>
    </subcellularLocation>
</comment>
<evidence type="ECO:0000256" key="6">
    <source>
        <dbReference type="ARBA" id="ARBA00022946"/>
    </source>
</evidence>
<dbReference type="GO" id="GO:0006123">
    <property type="term" value="P:mitochondrial electron transport, cytochrome c to oxygen"/>
    <property type="evidence" value="ECO:0007669"/>
    <property type="project" value="InterPro"/>
</dbReference>
<keyword evidence="6" id="KW-0809">Transit peptide</keyword>
<dbReference type="Gene3D" id="4.10.81.10">
    <property type="entry name" value="Cytochrome c oxidase, subunit 8"/>
    <property type="match status" value="1"/>
</dbReference>
<keyword evidence="12" id="KW-1185">Reference proteome</keyword>
<evidence type="ECO:0000256" key="4">
    <source>
        <dbReference type="ARBA" id="ARBA00022692"/>
    </source>
</evidence>
<evidence type="ECO:0000256" key="8">
    <source>
        <dbReference type="ARBA" id="ARBA00023128"/>
    </source>
</evidence>
<gene>
    <name evidence="11" type="ORF">HF521_018983</name>
</gene>
<dbReference type="Proteomes" id="UP000606274">
    <property type="component" value="Unassembled WGS sequence"/>
</dbReference>
<dbReference type="GO" id="GO:0045277">
    <property type="term" value="C:respiratory chain complex IV"/>
    <property type="evidence" value="ECO:0007669"/>
    <property type="project" value="InterPro"/>
</dbReference>
<keyword evidence="8" id="KW-0496">Mitochondrion</keyword>
<dbReference type="InterPro" id="IPR003205">
    <property type="entry name" value="Cyt_c_oxidase_su8"/>
</dbReference>
<comment type="caution">
    <text evidence="11">The sequence shown here is derived from an EMBL/GenBank/DDBJ whole genome shotgun (WGS) entry which is preliminary data.</text>
</comment>
<keyword evidence="7 10" id="KW-1133">Transmembrane helix</keyword>
<evidence type="ECO:0000313" key="12">
    <source>
        <dbReference type="Proteomes" id="UP000606274"/>
    </source>
</evidence>
<dbReference type="InterPro" id="IPR036548">
    <property type="entry name" value="Cyt_c_oxidase_su8_sf"/>
</dbReference>
<evidence type="ECO:0000256" key="7">
    <source>
        <dbReference type="ARBA" id="ARBA00022989"/>
    </source>
</evidence>
<evidence type="ECO:0000256" key="9">
    <source>
        <dbReference type="ARBA" id="ARBA00023136"/>
    </source>
</evidence>
<dbReference type="FunFam" id="4.10.81.10:FF:000001">
    <property type="entry name" value="Cytochrome c oxidase subunit 8B, mitochondrial"/>
    <property type="match status" value="1"/>
</dbReference>
<dbReference type="Pfam" id="PF02285">
    <property type="entry name" value="COX8"/>
    <property type="match status" value="1"/>
</dbReference>
<dbReference type="OrthoDB" id="8931496at2759"/>
<dbReference type="SUPFAM" id="SSF81431">
    <property type="entry name" value="Mitochondrial cytochrome c oxidase subunit VIIIb (aka IX)"/>
    <property type="match status" value="1"/>
</dbReference>
<comment type="pathway">
    <text evidence="2">Energy metabolism; oxidative phosphorylation.</text>
</comment>
<dbReference type="GO" id="GO:0005743">
    <property type="term" value="C:mitochondrial inner membrane"/>
    <property type="evidence" value="ECO:0007669"/>
    <property type="project" value="UniProtKB-SubCell"/>
</dbReference>
<evidence type="ECO:0000313" key="11">
    <source>
        <dbReference type="EMBL" id="KAF7707765.1"/>
    </source>
</evidence>
<evidence type="ECO:0000256" key="10">
    <source>
        <dbReference type="SAM" id="Phobius"/>
    </source>
</evidence>
<evidence type="ECO:0000256" key="2">
    <source>
        <dbReference type="ARBA" id="ARBA00004673"/>
    </source>
</evidence>
<evidence type="ECO:0000256" key="5">
    <source>
        <dbReference type="ARBA" id="ARBA00022792"/>
    </source>
</evidence>
<reference evidence="11" key="1">
    <citation type="submission" date="2020-08" db="EMBL/GenBank/DDBJ databases">
        <title>Chromosome-level assembly of Southern catfish (Silurus meridionalis) provides insights into visual adaptation to the nocturnal and benthic lifestyles.</title>
        <authorList>
            <person name="Zhang Y."/>
            <person name="Wang D."/>
            <person name="Peng Z."/>
        </authorList>
    </citation>
    <scope>NUCLEOTIDE SEQUENCE</scope>
    <source>
        <strain evidence="11">SWU-2019-XX</strain>
        <tissue evidence="11">Muscle</tissue>
    </source>
</reference>